<dbReference type="InterPro" id="IPR001650">
    <property type="entry name" value="Helicase_C-like"/>
</dbReference>
<dbReference type="RefSeq" id="WP_062296269.1">
    <property type="nucleotide sequence ID" value="NZ_CP012036.1"/>
</dbReference>
<dbReference type="PROSITE" id="PS51194">
    <property type="entry name" value="HELICASE_CTER"/>
    <property type="match status" value="1"/>
</dbReference>
<accession>A0A0M4T033</accession>
<dbReference type="InterPro" id="IPR018973">
    <property type="entry name" value="MZB"/>
</dbReference>
<dbReference type="Pfam" id="PF00270">
    <property type="entry name" value="DEAD"/>
    <property type="match status" value="1"/>
</dbReference>
<dbReference type="PANTHER" id="PTHR47957:SF3">
    <property type="entry name" value="ATP-DEPENDENT HELICASE HRQ1"/>
    <property type="match status" value="1"/>
</dbReference>
<keyword evidence="6" id="KW-1185">Reference proteome</keyword>
<protein>
    <submittedName>
        <fullName evidence="5">DEAD/DEAH box helicase</fullName>
    </submittedName>
</protein>
<keyword evidence="1" id="KW-0547">Nucleotide-binding</keyword>
<feature type="domain" description="Helicase C-terminal" evidence="4">
    <location>
        <begin position="341"/>
        <end position="506"/>
    </location>
</feature>
<dbReference type="SUPFAM" id="SSF52540">
    <property type="entry name" value="P-loop containing nucleoside triphosphate hydrolases"/>
    <property type="match status" value="1"/>
</dbReference>
<dbReference type="KEGG" id="npz:ACX27_24425"/>
<dbReference type="SMART" id="SM00487">
    <property type="entry name" value="DEXDc"/>
    <property type="match status" value="1"/>
</dbReference>
<keyword evidence="5" id="KW-0347">Helicase</keyword>
<dbReference type="SMART" id="SM00490">
    <property type="entry name" value="HELICc"/>
    <property type="match status" value="1"/>
</dbReference>
<evidence type="ECO:0000259" key="4">
    <source>
        <dbReference type="PROSITE" id="PS51194"/>
    </source>
</evidence>
<dbReference type="STRING" id="224013.ACX27_24425"/>
<dbReference type="InterPro" id="IPR011545">
    <property type="entry name" value="DEAD/DEAH_box_helicase_dom"/>
</dbReference>
<keyword evidence="5" id="KW-0378">Hydrolase</keyword>
<dbReference type="AlphaFoldDB" id="A0A0M4T033"/>
<dbReference type="GO" id="GO:0036297">
    <property type="term" value="P:interstrand cross-link repair"/>
    <property type="evidence" value="ECO:0007669"/>
    <property type="project" value="TreeGrafter"/>
</dbReference>
<feature type="domain" description="Helicase ATP-binding" evidence="3">
    <location>
        <begin position="125"/>
        <end position="313"/>
    </location>
</feature>
<dbReference type="InterPro" id="IPR014001">
    <property type="entry name" value="Helicase_ATP-bd"/>
</dbReference>
<dbReference type="GO" id="GO:0005524">
    <property type="term" value="F:ATP binding"/>
    <property type="evidence" value="ECO:0007669"/>
    <property type="project" value="UniProtKB-KW"/>
</dbReference>
<name>A0A0M4T033_9NOSO</name>
<dbReference type="OrthoDB" id="9774462at2"/>
<evidence type="ECO:0000313" key="6">
    <source>
        <dbReference type="Proteomes" id="UP000062645"/>
    </source>
</evidence>
<keyword evidence="2" id="KW-0067">ATP-binding</keyword>
<dbReference type="PATRIC" id="fig|224013.5.peg.5859"/>
<dbReference type="PANTHER" id="PTHR47957">
    <property type="entry name" value="ATP-DEPENDENT HELICASE HRQ1"/>
    <property type="match status" value="1"/>
</dbReference>
<dbReference type="GO" id="GO:0043138">
    <property type="term" value="F:3'-5' DNA helicase activity"/>
    <property type="evidence" value="ECO:0007669"/>
    <property type="project" value="TreeGrafter"/>
</dbReference>
<proteinExistence type="predicted"/>
<dbReference type="PROSITE" id="PS51192">
    <property type="entry name" value="HELICASE_ATP_BIND_1"/>
    <property type="match status" value="1"/>
</dbReference>
<dbReference type="EMBL" id="CP012036">
    <property type="protein sequence ID" value="ALF55259.1"/>
    <property type="molecule type" value="Genomic_DNA"/>
</dbReference>
<evidence type="ECO:0000259" key="3">
    <source>
        <dbReference type="PROSITE" id="PS51192"/>
    </source>
</evidence>
<dbReference type="Pfam" id="PF00271">
    <property type="entry name" value="Helicase_C"/>
    <property type="match status" value="1"/>
</dbReference>
<sequence>MNQPEWLEANKQVYSKEHGVIHIAAIIEKNLYFKKGSLNQIIFDWEHEVNSGNLLPLNQAPTGKSILYQEIAAILDGSGKLQSCEVIPAQEAKLYSIPDDIHPLVKLALSKSGISQLYSHQVEAWQAYKKGEDIILQTPTSSGKSISFLIPIIHECIKGKSALVFFNLKALAFDQVEKIRSFVSHLDENIRPQILNINGDIPPQERKQLYSNKPSILCVTPDVWNHELNNYQFDSNWGFRETIRKLSIIVCDEMHFYQGIFGSHFALLNRRTQLMIESVGNDISKLQYIFASATISNSSEIAQKISNREEQSNLAIIDQSGAKRSEITFISLKPRNNTFYQTAQVAAMLVSKGIVGICFCDSRELVKVLTNAIRKALIEMQLPHLGETISAFYGSMKANQRNKIIADIQSGKVKFIISTSALEAGLDIGSIDATIVHSYPGSILAFRQRAGRAGRQEAGLLVFIPSKRSIMDSYYANYPERLLSDSPEIINFNHNYETTLEQHILACCKESKPTQAQIARHFGSSGNAIARQLIGDNQLIFSYNQRLTTNRNLGYVHSKIKVRGNTDQNISYINQDSAEEFEESSASSALREVYPGAIYLAQDFDGNPVQYKSQELNLTEGKAILKPIEATNLFSRPKGSLNFEEIKIVGEAKIINLPQGAARFTPISAKIKEEIYGYNLYRLEQKWTCTNNRCRNFNLNLTGHLQTCPACKTQLIERDFVELLEENKYEESLALNYNTFCVRVEINADARKYFSVVVKNHRKEILNKQKYITNEEKQLFESNETQICVHTLAHHLILSLPLVEHGANSRDIDFMLVEVPSNPKIVGYFFDTCEHGTGMCDTLIKYLETAFIKAKFLVDNCPCKYGCSSCTTIQRCPDDNEALFKSVGLSLLKEIINPTETRTINQ</sequence>
<gene>
    <name evidence="5" type="ORF">ACX27_24425</name>
</gene>
<dbReference type="GO" id="GO:0006289">
    <property type="term" value="P:nucleotide-excision repair"/>
    <property type="evidence" value="ECO:0007669"/>
    <property type="project" value="TreeGrafter"/>
</dbReference>
<dbReference type="Pfam" id="PF09369">
    <property type="entry name" value="MZB"/>
    <property type="match status" value="1"/>
</dbReference>
<reference evidence="6" key="1">
    <citation type="submission" date="2015-07" db="EMBL/GenBank/DDBJ databases">
        <title>Genome Of Nitrogen-Fixing Cyanobacterium Nostoc piscinale CENA21 From Solimoes/Amazon River Floodplain Sediments And Comparative Genomics To Uncover Biosynthetic Natural Products Potential.</title>
        <authorList>
            <person name="Leao T.F."/>
            <person name="Leao P.N."/>
            <person name="Guimaraes P.I."/>
            <person name="de Melo A.G.C."/>
            <person name="Ramos R.T.J."/>
            <person name="Silva A."/>
            <person name="Fiore M.F."/>
            <person name="Schneider M.P.C."/>
        </authorList>
    </citation>
    <scope>NUCLEOTIDE SEQUENCE [LARGE SCALE GENOMIC DNA]</scope>
    <source>
        <strain evidence="6">CENA21</strain>
    </source>
</reference>
<dbReference type="Proteomes" id="UP000062645">
    <property type="component" value="Chromosome"/>
</dbReference>
<evidence type="ECO:0000256" key="2">
    <source>
        <dbReference type="ARBA" id="ARBA00022840"/>
    </source>
</evidence>
<dbReference type="InterPro" id="IPR027417">
    <property type="entry name" value="P-loop_NTPase"/>
</dbReference>
<evidence type="ECO:0000313" key="5">
    <source>
        <dbReference type="EMBL" id="ALF55259.1"/>
    </source>
</evidence>
<organism evidence="5 6">
    <name type="scientific">Nostoc piscinale CENA21</name>
    <dbReference type="NCBI Taxonomy" id="224013"/>
    <lineage>
        <taxon>Bacteria</taxon>
        <taxon>Bacillati</taxon>
        <taxon>Cyanobacteriota</taxon>
        <taxon>Cyanophyceae</taxon>
        <taxon>Nostocales</taxon>
        <taxon>Nostocaceae</taxon>
        <taxon>Nostoc</taxon>
    </lineage>
</organism>
<evidence type="ECO:0000256" key="1">
    <source>
        <dbReference type="ARBA" id="ARBA00022741"/>
    </source>
</evidence>
<dbReference type="GO" id="GO:0003676">
    <property type="term" value="F:nucleic acid binding"/>
    <property type="evidence" value="ECO:0007669"/>
    <property type="project" value="InterPro"/>
</dbReference>
<dbReference type="Gene3D" id="3.40.50.300">
    <property type="entry name" value="P-loop containing nucleotide triphosphate hydrolases"/>
    <property type="match status" value="2"/>
</dbReference>
<reference evidence="5 6" key="2">
    <citation type="journal article" date="2016" name="Genome Announc.">
        <title>Draft Genome Sequence of the N2-Fixing Cyanobacterium Nostoc piscinale CENA21, Isolated from the Brazilian Amazon Floodplain.</title>
        <authorList>
            <person name="Leao T."/>
            <person name="Guimaraes P.I."/>
            <person name="de Melo A.G."/>
            <person name="Ramos R.T."/>
            <person name="Leao P.N."/>
            <person name="Silva A."/>
            <person name="Fiore M.F."/>
            <person name="Schneider M.P."/>
        </authorList>
    </citation>
    <scope>NUCLEOTIDE SEQUENCE [LARGE SCALE GENOMIC DNA]</scope>
    <source>
        <strain evidence="5 6">CENA21</strain>
    </source>
</reference>